<evidence type="ECO:0008006" key="3">
    <source>
        <dbReference type="Google" id="ProtNLM"/>
    </source>
</evidence>
<organism evidence="1 2">
    <name type="scientific">Castilleja foliolosa</name>
    <dbReference type="NCBI Taxonomy" id="1961234"/>
    <lineage>
        <taxon>Eukaryota</taxon>
        <taxon>Viridiplantae</taxon>
        <taxon>Streptophyta</taxon>
        <taxon>Embryophyta</taxon>
        <taxon>Tracheophyta</taxon>
        <taxon>Spermatophyta</taxon>
        <taxon>Magnoliopsida</taxon>
        <taxon>eudicotyledons</taxon>
        <taxon>Gunneridae</taxon>
        <taxon>Pentapetalae</taxon>
        <taxon>asterids</taxon>
        <taxon>lamiids</taxon>
        <taxon>Lamiales</taxon>
        <taxon>Orobanchaceae</taxon>
        <taxon>Pedicularideae</taxon>
        <taxon>Castillejinae</taxon>
        <taxon>Castilleja</taxon>
    </lineage>
</organism>
<dbReference type="AlphaFoldDB" id="A0ABD3CUI0"/>
<proteinExistence type="predicted"/>
<comment type="caution">
    <text evidence="1">The sequence shown here is derived from an EMBL/GenBank/DDBJ whole genome shotgun (WGS) entry which is preliminary data.</text>
</comment>
<protein>
    <recommendedName>
        <fullName evidence="3">ArsR family transcriptional regulator</fullName>
    </recommendedName>
</protein>
<sequence length="46" mass="5513">MVNTGEFMMSRYREVAEIVLTYLDNRDRLVRLLCFLELPISYRTAL</sequence>
<evidence type="ECO:0000313" key="1">
    <source>
        <dbReference type="EMBL" id="KAL3633209.1"/>
    </source>
</evidence>
<evidence type="ECO:0000313" key="2">
    <source>
        <dbReference type="Proteomes" id="UP001632038"/>
    </source>
</evidence>
<dbReference type="Proteomes" id="UP001632038">
    <property type="component" value="Unassembled WGS sequence"/>
</dbReference>
<name>A0ABD3CUI0_9LAMI</name>
<accession>A0ABD3CUI0</accession>
<gene>
    <name evidence="1" type="ORF">CASFOL_022971</name>
</gene>
<dbReference type="EMBL" id="JAVIJP010000031">
    <property type="protein sequence ID" value="KAL3633209.1"/>
    <property type="molecule type" value="Genomic_DNA"/>
</dbReference>
<reference evidence="2" key="1">
    <citation type="journal article" date="2024" name="IScience">
        <title>Strigolactones Initiate the Formation of Haustorium-like Structures in Castilleja.</title>
        <authorList>
            <person name="Buerger M."/>
            <person name="Peterson D."/>
            <person name="Chory J."/>
        </authorList>
    </citation>
    <scope>NUCLEOTIDE SEQUENCE [LARGE SCALE GENOMIC DNA]</scope>
</reference>
<keyword evidence="2" id="KW-1185">Reference proteome</keyword>